<name>A0ABY4I243_CHIFI</name>
<dbReference type="RefSeq" id="WP_247811965.1">
    <property type="nucleotide sequence ID" value="NZ_CP095855.1"/>
</dbReference>
<dbReference type="EMBL" id="CP095855">
    <property type="protein sequence ID" value="UPK69690.1"/>
    <property type="molecule type" value="Genomic_DNA"/>
</dbReference>
<sequence>MKKARIILIAMIMLAGIGGAFAFKASRFNTSPVWRYTKELSTFGTVYSTSTIFCTALGATRYLTTTGATTTVTFSIGPAIGNITLEEVGGTHTFIIGNQPCALITTRTTAAM</sequence>
<accession>A0ABY4I243</accession>
<reference evidence="1 2" key="1">
    <citation type="submission" date="2022-04" db="EMBL/GenBank/DDBJ databases">
        <title>The arsenic-methylating capacity of Chitinophaga filiformis YT5 during chitin decomposition.</title>
        <authorList>
            <person name="Chen G."/>
            <person name="Liang Y."/>
        </authorList>
    </citation>
    <scope>NUCLEOTIDE SEQUENCE [LARGE SCALE GENOMIC DNA]</scope>
    <source>
        <strain evidence="1 2">YT5</strain>
    </source>
</reference>
<evidence type="ECO:0000313" key="2">
    <source>
        <dbReference type="Proteomes" id="UP000830198"/>
    </source>
</evidence>
<proteinExistence type="predicted"/>
<evidence type="ECO:0000313" key="1">
    <source>
        <dbReference type="EMBL" id="UPK69690.1"/>
    </source>
</evidence>
<organism evidence="1 2">
    <name type="scientific">Chitinophaga filiformis</name>
    <name type="common">Myxococcus filiformis</name>
    <name type="synonym">Flexibacter filiformis</name>
    <dbReference type="NCBI Taxonomy" id="104663"/>
    <lineage>
        <taxon>Bacteria</taxon>
        <taxon>Pseudomonadati</taxon>
        <taxon>Bacteroidota</taxon>
        <taxon>Chitinophagia</taxon>
        <taxon>Chitinophagales</taxon>
        <taxon>Chitinophagaceae</taxon>
        <taxon>Chitinophaga</taxon>
    </lineage>
</organism>
<keyword evidence="2" id="KW-1185">Reference proteome</keyword>
<protein>
    <submittedName>
        <fullName evidence="1">Uncharacterized protein</fullName>
    </submittedName>
</protein>
<gene>
    <name evidence="1" type="ORF">MYF79_00115</name>
</gene>
<dbReference type="Proteomes" id="UP000830198">
    <property type="component" value="Chromosome"/>
</dbReference>